<dbReference type="SUPFAM" id="SSF53448">
    <property type="entry name" value="Nucleotide-diphospho-sugar transferases"/>
    <property type="match status" value="1"/>
</dbReference>
<protein>
    <submittedName>
        <fullName evidence="4">Glycosyltransferase</fullName>
    </submittedName>
</protein>
<evidence type="ECO:0000313" key="5">
    <source>
        <dbReference type="Proteomes" id="UP000618445"/>
    </source>
</evidence>
<organism evidence="4 5">
    <name type="scientific">Phormidium tenue FACHB-1050</name>
    <dbReference type="NCBI Taxonomy" id="2692857"/>
    <lineage>
        <taxon>Bacteria</taxon>
        <taxon>Bacillati</taxon>
        <taxon>Cyanobacteriota</taxon>
        <taxon>Cyanophyceae</taxon>
        <taxon>Oscillatoriophycideae</taxon>
        <taxon>Oscillatoriales</taxon>
        <taxon>Oscillatoriaceae</taxon>
        <taxon>Phormidium</taxon>
    </lineage>
</organism>
<feature type="domain" description="Glycosyltransferase 2-like" evidence="2">
    <location>
        <begin position="15"/>
        <end position="128"/>
    </location>
</feature>
<dbReference type="EMBL" id="JACJQY010000001">
    <property type="protein sequence ID" value="MBD2315399.1"/>
    <property type="molecule type" value="Genomic_DNA"/>
</dbReference>
<dbReference type="RefSeq" id="WP_190575446.1">
    <property type="nucleotide sequence ID" value="NZ_CAWPQU010000001.1"/>
</dbReference>
<evidence type="ECO:0000256" key="1">
    <source>
        <dbReference type="SAM" id="MobiDB-lite"/>
    </source>
</evidence>
<dbReference type="InterPro" id="IPR029044">
    <property type="entry name" value="Nucleotide-diphossugar_trans"/>
</dbReference>
<dbReference type="Pfam" id="PF00535">
    <property type="entry name" value="Glycos_transf_2"/>
    <property type="match status" value="1"/>
</dbReference>
<dbReference type="Proteomes" id="UP000618445">
    <property type="component" value="Unassembled WGS sequence"/>
</dbReference>
<reference evidence="4 5" key="1">
    <citation type="journal article" date="2020" name="ISME J.">
        <title>Comparative genomics reveals insights into cyanobacterial evolution and habitat adaptation.</title>
        <authorList>
            <person name="Chen M.Y."/>
            <person name="Teng W.K."/>
            <person name="Zhao L."/>
            <person name="Hu C.X."/>
            <person name="Zhou Y.K."/>
            <person name="Han B.P."/>
            <person name="Song L.R."/>
            <person name="Shu W.S."/>
        </authorList>
    </citation>
    <scope>NUCLEOTIDE SEQUENCE [LARGE SCALE GENOMIC DNA]</scope>
    <source>
        <strain evidence="4 5">FACHB-1050</strain>
    </source>
</reference>
<evidence type="ECO:0000259" key="3">
    <source>
        <dbReference type="Pfam" id="PF05050"/>
    </source>
</evidence>
<gene>
    <name evidence="4" type="ORF">H6G05_00870</name>
</gene>
<dbReference type="Gene3D" id="3.40.50.150">
    <property type="entry name" value="Vaccinia Virus protein VP39"/>
    <property type="match status" value="1"/>
</dbReference>
<dbReference type="Gene3D" id="3.90.550.10">
    <property type="entry name" value="Spore Coat Polysaccharide Biosynthesis Protein SpsA, Chain A"/>
    <property type="match status" value="1"/>
</dbReference>
<evidence type="ECO:0000259" key="2">
    <source>
        <dbReference type="Pfam" id="PF00535"/>
    </source>
</evidence>
<dbReference type="SUPFAM" id="SSF53335">
    <property type="entry name" value="S-adenosyl-L-methionine-dependent methyltransferases"/>
    <property type="match status" value="1"/>
</dbReference>
<dbReference type="CDD" id="cd00761">
    <property type="entry name" value="Glyco_tranf_GTA_type"/>
    <property type="match status" value="1"/>
</dbReference>
<dbReference type="Pfam" id="PF05050">
    <property type="entry name" value="Methyltransf_21"/>
    <property type="match status" value="1"/>
</dbReference>
<feature type="domain" description="Methyltransferase FkbM" evidence="3">
    <location>
        <begin position="377"/>
        <end position="542"/>
    </location>
</feature>
<keyword evidence="5" id="KW-1185">Reference proteome</keyword>
<dbReference type="PANTHER" id="PTHR22916">
    <property type="entry name" value="GLYCOSYLTRANSFERASE"/>
    <property type="match status" value="1"/>
</dbReference>
<dbReference type="InterPro" id="IPR006342">
    <property type="entry name" value="FkbM_mtfrase"/>
</dbReference>
<name>A0ABR8C433_9CYAN</name>
<evidence type="ECO:0000313" key="4">
    <source>
        <dbReference type="EMBL" id="MBD2315399.1"/>
    </source>
</evidence>
<dbReference type="PANTHER" id="PTHR22916:SF3">
    <property type="entry name" value="UDP-GLCNAC:BETAGAL BETA-1,3-N-ACETYLGLUCOSAMINYLTRANSFERASE-LIKE PROTEIN 1"/>
    <property type="match status" value="1"/>
</dbReference>
<feature type="region of interest" description="Disordered" evidence="1">
    <location>
        <begin position="325"/>
        <end position="347"/>
    </location>
</feature>
<dbReference type="InterPro" id="IPR001173">
    <property type="entry name" value="Glyco_trans_2-like"/>
</dbReference>
<comment type="caution">
    <text evidence="4">The sequence shown here is derived from an EMBL/GenBank/DDBJ whole genome shotgun (WGS) entry which is preliminary data.</text>
</comment>
<dbReference type="InterPro" id="IPR029063">
    <property type="entry name" value="SAM-dependent_MTases_sf"/>
</dbReference>
<proteinExistence type="predicted"/>
<sequence length="562" mass="64508">MTHNIDELEKQPLVSVGIPTYNRPNGLKRTLECITQQTYRNIEIIVSDNCSIDPNVEIVVKEFQSKDNRICYFRQLENKGAGSNFLFVLKQAMGKYFMWAADDDEWEPEFIQVCLANFDEHTTLVFPKMKLLYRNNNLIEEIVLPNISSNNSRAENVNAFLDSPAPSMFYGVHLKESLIRNYEQNYDDFYFDFADCAILTKILLNGQVEVLNSLDKALYIAGVDNTEYVIKAVDSRVDRMLVYSPYIMKQISLIFGSSISLKDKFKLVRKVLITTSRLFLWHEKNYKDINIFNKLKFFVVELLITFDSNLVWVAKKIRSIKSKKVKSPKNNLPNGDNNDSIKEQKNYSKTSYSQSGEDLIVKFIFDAIGISTPSYIDVGAYHPEHLSNTALFYKNGSRGVNIEPDPTLFESFKLARSEDINLNVGVDDVQGERDFYIISTPTLNTFSKEEAENCIRENNHQIVAISRTKVDVISNIIQNYCKGIFPDFLSLDVEGLDLKILQSINYEQSSPLIICVETISFSETGNGVKDIHIIQFLESKGYMVYADTYINTIFVKKDKWVL</sequence>
<accession>A0ABR8C433</accession>